<evidence type="ECO:0000313" key="3">
    <source>
        <dbReference type="Proteomes" id="UP000663760"/>
    </source>
</evidence>
<dbReference type="PANTHER" id="PTHR48478">
    <property type="entry name" value="LECTIN-LIKE"/>
    <property type="match status" value="1"/>
</dbReference>
<evidence type="ECO:0000313" key="2">
    <source>
        <dbReference type="EMBL" id="CAA7394207.1"/>
    </source>
</evidence>
<dbReference type="GO" id="GO:0030246">
    <property type="term" value="F:carbohydrate binding"/>
    <property type="evidence" value="ECO:0007669"/>
    <property type="project" value="InterPro"/>
</dbReference>
<gene>
    <name evidence="2" type="ORF">SI8410_04004868</name>
</gene>
<accession>A0A7I8K8X3</accession>
<feature type="compositionally biased region" description="Basic and acidic residues" evidence="1">
    <location>
        <begin position="26"/>
        <end position="49"/>
    </location>
</feature>
<name>A0A7I8K8X3_SPIIN</name>
<organism evidence="2 3">
    <name type="scientific">Spirodela intermedia</name>
    <name type="common">Intermediate duckweed</name>
    <dbReference type="NCBI Taxonomy" id="51605"/>
    <lineage>
        <taxon>Eukaryota</taxon>
        <taxon>Viridiplantae</taxon>
        <taxon>Streptophyta</taxon>
        <taxon>Embryophyta</taxon>
        <taxon>Tracheophyta</taxon>
        <taxon>Spermatophyta</taxon>
        <taxon>Magnoliopsida</taxon>
        <taxon>Liliopsida</taxon>
        <taxon>Araceae</taxon>
        <taxon>Lemnoideae</taxon>
        <taxon>Spirodela</taxon>
    </lineage>
</organism>
<sequence length="232" mass="25835">MGGAPSKPSPPAESPLPSLPILLRNPKTEGEEPKKSGEEGPRRVEEQLKKKVPHEYEAIIGEADGSPGISLNQDRKAKKNCFTLSARDLKITWGEDPRYWRWSPQRETRPGAGMEVVELLNVCWLEIHGRFEVSHLTPGVTYDVAFLVKMKPSAYGWNAPVNLRLTDAGGHVQGRVERLADKPRGEWLELKAGEIRTVKGSRGEMEVSLFEFEDGAWKSGLIVEGVQIYPKA</sequence>
<dbReference type="Pfam" id="PF14299">
    <property type="entry name" value="PP2"/>
    <property type="match status" value="1"/>
</dbReference>
<dbReference type="Proteomes" id="UP000663760">
    <property type="component" value="Chromosome 4"/>
</dbReference>
<feature type="region of interest" description="Disordered" evidence="1">
    <location>
        <begin position="1"/>
        <end position="49"/>
    </location>
</feature>
<reference evidence="2" key="1">
    <citation type="submission" date="2020-02" db="EMBL/GenBank/DDBJ databases">
        <authorList>
            <person name="Scholz U."/>
            <person name="Mascher M."/>
            <person name="Fiebig A."/>
        </authorList>
    </citation>
    <scope>NUCLEOTIDE SEQUENCE</scope>
</reference>
<protein>
    <submittedName>
        <fullName evidence="2">Uncharacterized protein</fullName>
    </submittedName>
</protein>
<dbReference type="InterPro" id="IPR025886">
    <property type="entry name" value="PP2-like"/>
</dbReference>
<proteinExistence type="predicted"/>
<dbReference type="OrthoDB" id="533833at2759"/>
<keyword evidence="3" id="KW-1185">Reference proteome</keyword>
<dbReference type="AlphaFoldDB" id="A0A7I8K8X3"/>
<dbReference type="EMBL" id="LR746267">
    <property type="protein sequence ID" value="CAA7394207.1"/>
    <property type="molecule type" value="Genomic_DNA"/>
</dbReference>
<dbReference type="PANTHER" id="PTHR48478:SF1">
    <property type="entry name" value="LECTIN-LIKE"/>
    <property type="match status" value="1"/>
</dbReference>
<evidence type="ECO:0000256" key="1">
    <source>
        <dbReference type="SAM" id="MobiDB-lite"/>
    </source>
</evidence>
<dbReference type="InterPro" id="IPR052147">
    <property type="entry name" value="PP2-like/Lectin"/>
</dbReference>
<feature type="compositionally biased region" description="Pro residues" evidence="1">
    <location>
        <begin position="7"/>
        <end position="18"/>
    </location>
</feature>